<dbReference type="STRING" id="60175.A0A1V6VP54"/>
<sequence>MIKFSAIAENLPDESIREMNFFDSSFFKEPSKSLPTPAQVRALSKDIHANPQPQPIIFEEPKVFVKFGPYVTIAEAQCLWMIKRAFGDEIPVPEIFGWRVDEENYVFLYMELIQGQTLQDGWNGLNSLDKSSLCGELCQIVNRLRRLEQDPSDQYIGSISHQQLLDYVFQSCSETGPFLTVKDFNDWFSYLPQLRLSPSKKYNDPYRHFLPDSGAIKFTHGDLHRGNIIISSSKPARILAIVDWAQAGWYPDYWEYCKALYTCWYEDEWRRDWVDNFLSPRLREFEVFAEYTMAMGSV</sequence>
<dbReference type="OMA" id="YELPDDC"/>
<proteinExistence type="predicted"/>
<dbReference type="Proteomes" id="UP000191691">
    <property type="component" value="Unassembled WGS sequence"/>
</dbReference>
<dbReference type="SUPFAM" id="SSF56112">
    <property type="entry name" value="Protein kinase-like (PK-like)"/>
    <property type="match status" value="1"/>
</dbReference>
<dbReference type="AlphaFoldDB" id="A0A1V6VP54"/>
<accession>A0A1V6VP54</accession>
<evidence type="ECO:0000313" key="5">
    <source>
        <dbReference type="Proteomes" id="UP000191691"/>
    </source>
</evidence>
<dbReference type="InterPro" id="IPR051678">
    <property type="entry name" value="AGP_Transferase"/>
</dbReference>
<evidence type="ECO:0000313" key="4">
    <source>
        <dbReference type="EMBL" id="OQE65756.1"/>
    </source>
</evidence>
<dbReference type="EMBL" id="MOOB01000489">
    <property type="protein sequence ID" value="OQE52369.1"/>
    <property type="molecule type" value="Genomic_DNA"/>
</dbReference>
<comment type="caution">
    <text evidence="2">The sequence shown here is derived from an EMBL/GenBank/DDBJ whole genome shotgun (WGS) entry which is preliminary data.</text>
</comment>
<evidence type="ECO:0000313" key="3">
    <source>
        <dbReference type="EMBL" id="OQE61737.1"/>
    </source>
</evidence>
<dbReference type="EMBL" id="MOOB01000199">
    <property type="protein sequence ID" value="OQE65756.1"/>
    <property type="molecule type" value="Genomic_DNA"/>
</dbReference>
<dbReference type="Pfam" id="PF01636">
    <property type="entry name" value="APH"/>
    <property type="match status" value="1"/>
</dbReference>
<dbReference type="InterPro" id="IPR002575">
    <property type="entry name" value="Aminoglycoside_PTrfase"/>
</dbReference>
<dbReference type="PANTHER" id="PTHR21310">
    <property type="entry name" value="AMINOGLYCOSIDE PHOSPHOTRANSFERASE-RELATED-RELATED"/>
    <property type="match status" value="1"/>
</dbReference>
<feature type="domain" description="Aminoglycoside phosphotransferase" evidence="1">
    <location>
        <begin position="89"/>
        <end position="282"/>
    </location>
</feature>
<reference evidence="2" key="1">
    <citation type="submission" date="2016-10" db="EMBL/GenBank/DDBJ databases">
        <title>Uncovering the secondary metabolism of Penicillium species provides insights into the evolution of 6-MSA pathways.</title>
        <authorList>
            <person name="Nielsen J.C."/>
            <person name="Nielsen J."/>
        </authorList>
    </citation>
    <scope>NUCLEOTIDE SEQUENCE [LARGE SCALE GENOMIC DNA]</scope>
    <source>
        <strain evidence="2">IBT 13039</strain>
    </source>
</reference>
<dbReference type="Gene3D" id="3.90.1200.10">
    <property type="match status" value="1"/>
</dbReference>
<gene>
    <name evidence="4" type="ORF">PENNAL_c0199G04433</name>
    <name evidence="3" type="ORF">PENNAL_c0278G07330</name>
    <name evidence="2" type="ORF">PENNAL_c0489G03588</name>
</gene>
<reference evidence="5" key="2">
    <citation type="journal article" date="2017" name="Nat. Microbiol.">
        <title>Global analysis of biosynthetic gene clusters reveals vast potential of secondary metabolite production in Penicillium species.</title>
        <authorList>
            <person name="Nielsen J.C."/>
            <person name="Grijseels S."/>
            <person name="Prigent S."/>
            <person name="Ji B."/>
            <person name="Dainat J."/>
            <person name="Nielsen K.F."/>
            <person name="Frisvad J.C."/>
            <person name="Workman M."/>
            <person name="Nielsen J."/>
        </authorList>
    </citation>
    <scope>NUCLEOTIDE SEQUENCE [LARGE SCALE GENOMIC DNA]</scope>
    <source>
        <strain evidence="5">IBT 13039</strain>
    </source>
</reference>
<evidence type="ECO:0000313" key="2">
    <source>
        <dbReference type="EMBL" id="OQE52369.1"/>
    </source>
</evidence>
<protein>
    <recommendedName>
        <fullName evidence="1">Aminoglycoside phosphotransferase domain-containing protein</fullName>
    </recommendedName>
</protein>
<dbReference type="InterPro" id="IPR011009">
    <property type="entry name" value="Kinase-like_dom_sf"/>
</dbReference>
<organism evidence="2 5">
    <name type="scientific">Penicillium nalgiovense</name>
    <dbReference type="NCBI Taxonomy" id="60175"/>
    <lineage>
        <taxon>Eukaryota</taxon>
        <taxon>Fungi</taxon>
        <taxon>Dikarya</taxon>
        <taxon>Ascomycota</taxon>
        <taxon>Pezizomycotina</taxon>
        <taxon>Eurotiomycetes</taxon>
        <taxon>Eurotiomycetidae</taxon>
        <taxon>Eurotiales</taxon>
        <taxon>Aspergillaceae</taxon>
        <taxon>Penicillium</taxon>
    </lineage>
</organism>
<keyword evidence="5" id="KW-1185">Reference proteome</keyword>
<dbReference type="EMBL" id="MOOB01000278">
    <property type="protein sequence ID" value="OQE61737.1"/>
    <property type="molecule type" value="Genomic_DNA"/>
</dbReference>
<name>A0A1V6VP54_PENNA</name>
<dbReference type="PANTHER" id="PTHR21310:SF54">
    <property type="entry name" value="AMINOGLYCOSIDE PHOSPHOTRANSFERASE DOMAIN-CONTAINING PROTEIN"/>
    <property type="match status" value="1"/>
</dbReference>
<evidence type="ECO:0000259" key="1">
    <source>
        <dbReference type="Pfam" id="PF01636"/>
    </source>
</evidence>